<keyword evidence="5" id="KW-0833">Ubl conjugation pathway</keyword>
<gene>
    <name evidence="13" type="ORF">JKP88DRAFT_348954</name>
</gene>
<dbReference type="SUPFAM" id="SSF54001">
    <property type="entry name" value="Cysteine proteinases"/>
    <property type="match status" value="1"/>
</dbReference>
<feature type="domain" description="DUSP" evidence="12">
    <location>
        <begin position="560"/>
        <end position="757"/>
    </location>
</feature>
<feature type="compositionally biased region" description="Low complexity" evidence="9">
    <location>
        <begin position="1180"/>
        <end position="1195"/>
    </location>
</feature>
<dbReference type="PANTHER" id="PTHR21646">
    <property type="entry name" value="UBIQUITIN CARBOXYL-TERMINAL HYDROLASE"/>
    <property type="match status" value="1"/>
</dbReference>
<dbReference type="Pfam" id="PF00443">
    <property type="entry name" value="UCH"/>
    <property type="match status" value="1"/>
</dbReference>
<evidence type="ECO:0000256" key="8">
    <source>
        <dbReference type="ARBA" id="ARBA00022837"/>
    </source>
</evidence>
<feature type="compositionally biased region" description="Basic residues" evidence="9">
    <location>
        <begin position="371"/>
        <end position="380"/>
    </location>
</feature>
<accession>A0A835YVN1</accession>
<dbReference type="Pfam" id="PF06337">
    <property type="entry name" value="DUSP"/>
    <property type="match status" value="1"/>
</dbReference>
<dbReference type="Gene3D" id="3.30.2230.10">
    <property type="entry name" value="DUSP-like"/>
    <property type="match status" value="1"/>
</dbReference>
<feature type="region of interest" description="Disordered" evidence="9">
    <location>
        <begin position="404"/>
        <end position="433"/>
    </location>
</feature>
<feature type="domain" description="EF-hand" evidence="10">
    <location>
        <begin position="324"/>
        <end position="359"/>
    </location>
</feature>
<dbReference type="InterPro" id="IPR050185">
    <property type="entry name" value="Ub_carboxyl-term_hydrolase"/>
</dbReference>
<evidence type="ECO:0000256" key="5">
    <source>
        <dbReference type="ARBA" id="ARBA00022786"/>
    </source>
</evidence>
<feature type="region of interest" description="Disordered" evidence="9">
    <location>
        <begin position="1178"/>
        <end position="1216"/>
    </location>
</feature>
<feature type="compositionally biased region" description="Low complexity" evidence="9">
    <location>
        <begin position="1727"/>
        <end position="1737"/>
    </location>
</feature>
<dbReference type="InterPro" id="IPR028889">
    <property type="entry name" value="USP"/>
</dbReference>
<evidence type="ECO:0000256" key="2">
    <source>
        <dbReference type="ARBA" id="ARBA00009085"/>
    </source>
</evidence>
<evidence type="ECO:0000313" key="14">
    <source>
        <dbReference type="Proteomes" id="UP000664859"/>
    </source>
</evidence>
<feature type="compositionally biased region" description="Low complexity" evidence="9">
    <location>
        <begin position="1366"/>
        <end position="1382"/>
    </location>
</feature>
<evidence type="ECO:0000256" key="6">
    <source>
        <dbReference type="ARBA" id="ARBA00022801"/>
    </source>
</evidence>
<feature type="region of interest" description="Disordered" evidence="9">
    <location>
        <begin position="1274"/>
        <end position="1400"/>
    </location>
</feature>
<dbReference type="PROSITE" id="PS00973">
    <property type="entry name" value="USP_2"/>
    <property type="match status" value="1"/>
</dbReference>
<evidence type="ECO:0000256" key="1">
    <source>
        <dbReference type="ARBA" id="ARBA00000707"/>
    </source>
</evidence>
<dbReference type="InterPro" id="IPR018200">
    <property type="entry name" value="USP_CS"/>
</dbReference>
<dbReference type="Proteomes" id="UP000664859">
    <property type="component" value="Unassembled WGS sequence"/>
</dbReference>
<dbReference type="InterPro" id="IPR006615">
    <property type="entry name" value="Pept_C19_DUSP"/>
</dbReference>
<dbReference type="Gene3D" id="3.90.70.10">
    <property type="entry name" value="Cysteine proteinases"/>
    <property type="match status" value="2"/>
</dbReference>
<evidence type="ECO:0000259" key="11">
    <source>
        <dbReference type="PROSITE" id="PS50235"/>
    </source>
</evidence>
<feature type="compositionally biased region" description="Basic and acidic residues" evidence="9">
    <location>
        <begin position="411"/>
        <end position="425"/>
    </location>
</feature>
<keyword evidence="14" id="KW-1185">Reference proteome</keyword>
<feature type="domain" description="USP" evidence="11">
    <location>
        <begin position="958"/>
        <end position="1951"/>
    </location>
</feature>
<dbReference type="GO" id="GO:0004843">
    <property type="term" value="F:cysteine-type deubiquitinase activity"/>
    <property type="evidence" value="ECO:0007669"/>
    <property type="project" value="UniProtKB-EC"/>
</dbReference>
<dbReference type="GO" id="GO:0016579">
    <property type="term" value="P:protein deubiquitination"/>
    <property type="evidence" value="ECO:0007669"/>
    <property type="project" value="InterPro"/>
</dbReference>
<dbReference type="PROSITE" id="PS00018">
    <property type="entry name" value="EF_HAND_1"/>
    <property type="match status" value="1"/>
</dbReference>
<feature type="compositionally biased region" description="Acidic residues" evidence="9">
    <location>
        <begin position="1299"/>
        <end position="1311"/>
    </location>
</feature>
<comment type="similarity">
    <text evidence="2">Belongs to the peptidase C19 family.</text>
</comment>
<dbReference type="InterPro" id="IPR018247">
    <property type="entry name" value="EF_Hand_1_Ca_BS"/>
</dbReference>
<evidence type="ECO:0000256" key="9">
    <source>
        <dbReference type="SAM" id="MobiDB-lite"/>
    </source>
</evidence>
<feature type="compositionally biased region" description="Gly residues" evidence="9">
    <location>
        <begin position="1312"/>
        <end position="1342"/>
    </location>
</feature>
<dbReference type="InterPro" id="IPR038765">
    <property type="entry name" value="Papain-like_cys_pep_sf"/>
</dbReference>
<feature type="domain" description="EF-hand" evidence="10">
    <location>
        <begin position="93"/>
        <end position="128"/>
    </location>
</feature>
<dbReference type="GO" id="GO:0006508">
    <property type="term" value="P:proteolysis"/>
    <property type="evidence" value="ECO:0007669"/>
    <property type="project" value="UniProtKB-KW"/>
</dbReference>
<keyword evidence="6" id="KW-0378">Hydrolase</keyword>
<dbReference type="SMART" id="SM00695">
    <property type="entry name" value="DUSP"/>
    <property type="match status" value="1"/>
</dbReference>
<evidence type="ECO:0000259" key="10">
    <source>
        <dbReference type="PROSITE" id="PS50222"/>
    </source>
</evidence>
<dbReference type="Gene3D" id="1.10.238.10">
    <property type="entry name" value="EF-hand"/>
    <property type="match status" value="2"/>
</dbReference>
<evidence type="ECO:0000256" key="7">
    <source>
        <dbReference type="ARBA" id="ARBA00022807"/>
    </source>
</evidence>
<dbReference type="PANTHER" id="PTHR21646:SF24">
    <property type="entry name" value="UBIQUITIN CARBOXYL-TERMINAL HYDROLASE"/>
    <property type="match status" value="1"/>
</dbReference>
<dbReference type="Gene3D" id="3.10.20.90">
    <property type="entry name" value="Phosphatidylinositol 3-kinase Catalytic Subunit, Chain A, domain 1"/>
    <property type="match status" value="1"/>
</dbReference>
<evidence type="ECO:0000256" key="4">
    <source>
        <dbReference type="ARBA" id="ARBA00022670"/>
    </source>
</evidence>
<feature type="region of interest" description="Disordered" evidence="9">
    <location>
        <begin position="1787"/>
        <end position="1845"/>
    </location>
</feature>
<dbReference type="PROSITE" id="PS50235">
    <property type="entry name" value="USP_3"/>
    <property type="match status" value="1"/>
</dbReference>
<feature type="region of interest" description="Disordered" evidence="9">
    <location>
        <begin position="369"/>
        <end position="391"/>
    </location>
</feature>
<organism evidence="13 14">
    <name type="scientific">Tribonema minus</name>
    <dbReference type="NCBI Taxonomy" id="303371"/>
    <lineage>
        <taxon>Eukaryota</taxon>
        <taxon>Sar</taxon>
        <taxon>Stramenopiles</taxon>
        <taxon>Ochrophyta</taxon>
        <taxon>PX clade</taxon>
        <taxon>Xanthophyceae</taxon>
        <taxon>Tribonematales</taxon>
        <taxon>Tribonemataceae</taxon>
        <taxon>Tribonema</taxon>
    </lineage>
</organism>
<feature type="region of interest" description="Disordered" evidence="9">
    <location>
        <begin position="494"/>
        <end position="515"/>
    </location>
</feature>
<dbReference type="OrthoDB" id="191686at2759"/>
<keyword evidence="4" id="KW-0645">Protease</keyword>
<comment type="caution">
    <text evidence="13">The sequence shown here is derived from an EMBL/GenBank/DDBJ whole genome shotgun (WGS) entry which is preliminary data.</text>
</comment>
<dbReference type="EC" id="3.4.19.12" evidence="3"/>
<keyword evidence="7" id="KW-0788">Thiol protease</keyword>
<reference evidence="13" key="1">
    <citation type="submission" date="2021-02" db="EMBL/GenBank/DDBJ databases">
        <title>First Annotated Genome of the Yellow-green Alga Tribonema minus.</title>
        <authorList>
            <person name="Mahan K.M."/>
        </authorList>
    </citation>
    <scope>NUCLEOTIDE SEQUENCE</scope>
    <source>
        <strain evidence="13">UTEX B ZZ1240</strain>
    </source>
</reference>
<name>A0A835YVN1_9STRA</name>
<evidence type="ECO:0000259" key="12">
    <source>
        <dbReference type="PROSITE" id="PS51283"/>
    </source>
</evidence>
<keyword evidence="8" id="KW-0106">Calcium</keyword>
<dbReference type="SMART" id="SM00054">
    <property type="entry name" value="EFh"/>
    <property type="match status" value="2"/>
</dbReference>
<dbReference type="SUPFAM" id="SSF143791">
    <property type="entry name" value="DUSP-like"/>
    <property type="match status" value="1"/>
</dbReference>
<dbReference type="InterPro" id="IPR001394">
    <property type="entry name" value="Peptidase_C19_UCH"/>
</dbReference>
<feature type="compositionally biased region" description="Acidic residues" evidence="9">
    <location>
        <begin position="1196"/>
        <end position="1216"/>
    </location>
</feature>
<dbReference type="InterPro" id="IPR011992">
    <property type="entry name" value="EF-hand-dom_pair"/>
</dbReference>
<protein>
    <recommendedName>
        <fullName evidence="3">ubiquitinyl hydrolase 1</fullName>
        <ecNumber evidence="3">3.4.19.12</ecNumber>
    </recommendedName>
</protein>
<feature type="compositionally biased region" description="Low complexity" evidence="9">
    <location>
        <begin position="381"/>
        <end position="391"/>
    </location>
</feature>
<dbReference type="PROSITE" id="PS00972">
    <property type="entry name" value="USP_1"/>
    <property type="match status" value="1"/>
</dbReference>
<dbReference type="PROSITE" id="PS51283">
    <property type="entry name" value="DUSP"/>
    <property type="match status" value="1"/>
</dbReference>
<dbReference type="PROSITE" id="PS50222">
    <property type="entry name" value="EF_HAND_2"/>
    <property type="match status" value="2"/>
</dbReference>
<dbReference type="EMBL" id="JAFCMP010000257">
    <property type="protein sequence ID" value="KAG5182250.1"/>
    <property type="molecule type" value="Genomic_DNA"/>
</dbReference>
<feature type="region of interest" description="Disordered" evidence="9">
    <location>
        <begin position="1714"/>
        <end position="1737"/>
    </location>
</feature>
<evidence type="ECO:0000256" key="3">
    <source>
        <dbReference type="ARBA" id="ARBA00012759"/>
    </source>
</evidence>
<feature type="compositionally biased region" description="Gly residues" evidence="9">
    <location>
        <begin position="1274"/>
        <end position="1285"/>
    </location>
</feature>
<evidence type="ECO:0000313" key="13">
    <source>
        <dbReference type="EMBL" id="KAG5182250.1"/>
    </source>
</evidence>
<comment type="catalytic activity">
    <reaction evidence="1">
        <text>Thiol-dependent hydrolysis of ester, thioester, amide, peptide and isopeptide bonds formed by the C-terminal Gly of ubiquitin (a 76-residue protein attached to proteins as an intracellular targeting signal).</text>
        <dbReference type="EC" id="3.4.19.12"/>
    </reaction>
</comment>
<dbReference type="GO" id="GO:0005509">
    <property type="term" value="F:calcium ion binding"/>
    <property type="evidence" value="ECO:0007669"/>
    <property type="project" value="InterPro"/>
</dbReference>
<dbReference type="InterPro" id="IPR002048">
    <property type="entry name" value="EF_hand_dom"/>
</dbReference>
<sequence>MASSLRTRIAAAAATTPSSEAALHFLENLVDRSGSSNMGLYGSKPIISVKEAQAMLGPAMWAKLEAAYRRISDGNALDPKAFQKHFLAGFPMMPKNLVDSLFDAFDVGGRGFISEQEFCCGLAVMLKGPLDAQLRLLFEIYDVRRCGFVERERLRRLLDLVYAPEDAAAIDAALGCLFSGCQRGDRLDFEEFRAVVANANVKQRSALGPLTQWFRIVCARSIEEADPGVVALEQRYNPERELARLARKYRILPAQQALLERKHMQLRQKGEAGRMDIGVWLSLAASVMHGDLAERCFRAFSRGPPMQWTVSDYVHFCCAAVRGSHHEHVTIVFNLFDDDRDGMLSIPELELMLESLAWHHMHREGLLPHQQAHHPARSRRPSAAAAASAPHGTGRLLRAGSAASAAAAEGTPRRQSFDRRPDGRARSGSVNSSSAQAAAAAALSMYDDRALVPGLLRLGCEAGDVAAAAAALLAEMRLLSDKYVGACVQGGQGAEEGRSVGGGGGGFGGEAEGGGGSDGAPCDGLTFAGYMAWSAAHPGRMQLLHDLAFIAIAECGMRPATAAQERDVVSEHMRQYDALHGREVPLFRYGAVGTPWNLIDQVWWNRWCAYARFRRASDDLSAAAATAAANANAAAAGGSGGGSAITGGDGFGAIGGAGAGGSAIGGGGGGAGGNAIGGGGGGSGVNGFASGAAGAAGVVHRPGSISNWALMTVASVDGSRLRDFVRIGRDFKLLPPAAWASLQTWYEGGPPIERAVALMEGHHVLELWPYRLRIGTCDARGRPRDAERVVLFSRVARGQDLLEHLSRMAKGLVEHLSRMAKDLLEHLSRMAKVEPDSARLWDYYYPQEADWRRQQLLPPDRTLEESRVQDGQMLLLEISLPDGTWPRSQLQSTLEAAEEERLGASSAATPTSLELTTPGEIGNGLVGVVNLSNTRYISSGLVGLVNLGNACYISSGLVGLVNLGNTCYISSGVQCVSHTPGLREYFLTGAYQGDVNPQNSFGTGGELARVYALLMRELWGLGATRAANPKHIKAVLAKKNDQFNGHDQHDAQELLDILLNTLHEDLNHITSKANSDGRPDNELADIWWRNHLRREFSAIVALFSGQFRSLLTCKTCGYASARFEPFTFLQETVRAIGVVLIPLEGHRRPIRFAVPVPKAGTVGDVVKALCKICNGEGEEQAPAPATETAPGATDGEPADETAETDDETDSVAEEQAEAMRECAGMALTPRDLAVVEVSAHRVLAFVSPDRRLSAIRESDVLHVYQLAAAAAGAAGGEGGESGACGAGEPSSEEPSAVEQSEELSGDDDGEVVGDGGGGGGGSGGGESSGGGGGGGSGGGGSGDAMDEQSDDERSAANGFGGGGGAVEAAPVSSSSSQGPVVGRRASSTDSSTAGGFGGMPPPPIFLPKPRVIHYAVLHRYLEPQLVHFLNPFRLQVFGTPLVCTASAASPPTGRQLYDSLRKRFCRFIKDPAADAPPRAAAVTSGETTMDVTAVDAHSLTSPPRALHKSRSMNGSIHRLSEQGEADAKALAEESSDNFNRVTLTCSERLAAGPVNQWGFRLRLVTYDGRACSRCPWLSGCLGCFIPPNDSPAGIRDGDTVAVDWHMTVMRERYDAAQAMACVNHPSVAAALRSESQPMSLQRCLETFTAEETIPEGYCSRCKELRETNMRMGLWRLPPVLVIQLKRFQYTAYSRRKLRNLVDFPIRGLDLSPFLLNKPGQRPPSHPSSAPTSASSAAETTTATAAAAAAAAAVAAEVAAAAPAAAPAASAESLAAAVTAAAAQLPPLPQHIEPRHGGSMDGAGDAFTAGGGSSGTGETVSNSAATGAGASAAGSDADSDDGGIAAMDVDAGELGDEEDACGQLHAEPLLPPFAAADGGEAGGAAQGSDDGSLYDLYAVVHHLGALSAGHYVASVKSQSDGRWHYFNDHQVSEMPENELVSQTAYILFYARRNIGSLKLAEMLGQHLGRKHDAPRSPLRDADIDAFAAQRDGGRCALM</sequence>
<dbReference type="SUPFAM" id="SSF47473">
    <property type="entry name" value="EF-hand"/>
    <property type="match status" value="2"/>
</dbReference>
<proteinExistence type="inferred from homology"/>
<dbReference type="InterPro" id="IPR035927">
    <property type="entry name" value="DUSP-like_sf"/>
</dbReference>
<feature type="compositionally biased region" description="Low complexity" evidence="9">
    <location>
        <begin position="1820"/>
        <end position="1845"/>
    </location>
</feature>